<dbReference type="Gene3D" id="1.10.10.10">
    <property type="entry name" value="Winged helix-like DNA-binding domain superfamily/Winged helix DNA-binding domain"/>
    <property type="match status" value="1"/>
</dbReference>
<feature type="domain" description="HTH hxlR-type" evidence="4">
    <location>
        <begin position="34"/>
        <end position="137"/>
    </location>
</feature>
<evidence type="ECO:0000313" key="5">
    <source>
        <dbReference type="EMBL" id="MCK8495319.1"/>
    </source>
</evidence>
<name>A0ABT0HT05_9BACT</name>
<proteinExistence type="predicted"/>
<evidence type="ECO:0000256" key="1">
    <source>
        <dbReference type="ARBA" id="ARBA00023015"/>
    </source>
</evidence>
<dbReference type="InterPro" id="IPR036388">
    <property type="entry name" value="WH-like_DNA-bd_sf"/>
</dbReference>
<keyword evidence="2" id="KW-0238">DNA-binding</keyword>
<dbReference type="PANTHER" id="PTHR33204:SF29">
    <property type="entry name" value="TRANSCRIPTIONAL REGULATOR"/>
    <property type="match status" value="1"/>
</dbReference>
<dbReference type="Proteomes" id="UP001202180">
    <property type="component" value="Unassembled WGS sequence"/>
</dbReference>
<dbReference type="EMBL" id="JALPRF010000007">
    <property type="protein sequence ID" value="MCK8495319.1"/>
    <property type="molecule type" value="Genomic_DNA"/>
</dbReference>
<protein>
    <submittedName>
        <fullName evidence="5">Helix-turn-helix transcriptional regulator</fullName>
    </submittedName>
</protein>
<keyword evidence="1" id="KW-0805">Transcription regulation</keyword>
<keyword evidence="3" id="KW-0804">Transcription</keyword>
<dbReference type="InterPro" id="IPR002577">
    <property type="entry name" value="HTH_HxlR"/>
</dbReference>
<dbReference type="InterPro" id="IPR036390">
    <property type="entry name" value="WH_DNA-bd_sf"/>
</dbReference>
<evidence type="ECO:0000313" key="6">
    <source>
        <dbReference type="Proteomes" id="UP001202180"/>
    </source>
</evidence>
<comment type="caution">
    <text evidence="5">The sequence shown here is derived from an EMBL/GenBank/DDBJ whole genome shotgun (WGS) entry which is preliminary data.</text>
</comment>
<reference evidence="5 6" key="1">
    <citation type="submission" date="2022-04" db="EMBL/GenBank/DDBJ databases">
        <title>Spirosoma sp. strain RP8 genome sequencing and assembly.</title>
        <authorList>
            <person name="Jung Y."/>
        </authorList>
    </citation>
    <scope>NUCLEOTIDE SEQUENCE [LARGE SCALE GENOMIC DNA]</scope>
    <source>
        <strain evidence="5 6">RP8</strain>
    </source>
</reference>
<evidence type="ECO:0000259" key="4">
    <source>
        <dbReference type="PROSITE" id="PS51118"/>
    </source>
</evidence>
<dbReference type="RefSeq" id="WP_248480061.1">
    <property type="nucleotide sequence ID" value="NZ_JALPRF010000007.1"/>
</dbReference>
<dbReference type="PROSITE" id="PS51118">
    <property type="entry name" value="HTH_HXLR"/>
    <property type="match status" value="1"/>
</dbReference>
<evidence type="ECO:0000256" key="2">
    <source>
        <dbReference type="ARBA" id="ARBA00023125"/>
    </source>
</evidence>
<dbReference type="Pfam" id="PF01638">
    <property type="entry name" value="HxlR"/>
    <property type="match status" value="1"/>
</dbReference>
<sequence length="138" mass="15490">MYSSFPKGSGILEGSGFRQTMAKRTHGEETSSDCKPYLRAIQDAQDILGGKWKIKIIGSLAFSNKRYMELQRVVAGIGSKMLSKELQELEVNGLVKRSIIATRPITVEYELTEYGRTLQPVLDALAHWGQAHRTKMMN</sequence>
<gene>
    <name evidence="5" type="ORF">M0L20_25870</name>
</gene>
<dbReference type="SUPFAM" id="SSF46785">
    <property type="entry name" value="Winged helix' DNA-binding domain"/>
    <property type="match status" value="1"/>
</dbReference>
<accession>A0ABT0HT05</accession>
<evidence type="ECO:0000256" key="3">
    <source>
        <dbReference type="ARBA" id="ARBA00023163"/>
    </source>
</evidence>
<keyword evidence="6" id="KW-1185">Reference proteome</keyword>
<organism evidence="5 6">
    <name type="scientific">Spirosoma liriopis</name>
    <dbReference type="NCBI Taxonomy" id="2937440"/>
    <lineage>
        <taxon>Bacteria</taxon>
        <taxon>Pseudomonadati</taxon>
        <taxon>Bacteroidota</taxon>
        <taxon>Cytophagia</taxon>
        <taxon>Cytophagales</taxon>
        <taxon>Cytophagaceae</taxon>
        <taxon>Spirosoma</taxon>
    </lineage>
</organism>
<dbReference type="PANTHER" id="PTHR33204">
    <property type="entry name" value="TRANSCRIPTIONAL REGULATOR, MARR FAMILY"/>
    <property type="match status" value="1"/>
</dbReference>